<dbReference type="PANTHER" id="PTHR30151">
    <property type="entry name" value="ALKANE SULFONATE ABC TRANSPORTER-RELATED, MEMBRANE SUBUNIT"/>
    <property type="match status" value="1"/>
</dbReference>
<reference evidence="10" key="1">
    <citation type="submission" date="2016-02" db="EMBL/GenBank/DDBJ databases">
        <authorList>
            <person name="Holder M.E."/>
            <person name="Ajami N.J."/>
            <person name="Petrosino J.F."/>
        </authorList>
    </citation>
    <scope>NUCLEOTIDE SEQUENCE [LARGE SCALE GENOMIC DNA]</scope>
    <source>
        <strain evidence="10">CCUG 45958</strain>
    </source>
</reference>
<keyword evidence="6 7" id="KW-0472">Membrane</keyword>
<dbReference type="InterPro" id="IPR035906">
    <property type="entry name" value="MetI-like_sf"/>
</dbReference>
<evidence type="ECO:0000256" key="1">
    <source>
        <dbReference type="ARBA" id="ARBA00004651"/>
    </source>
</evidence>
<evidence type="ECO:0000259" key="8">
    <source>
        <dbReference type="PROSITE" id="PS50928"/>
    </source>
</evidence>
<evidence type="ECO:0000313" key="9">
    <source>
        <dbReference type="EMBL" id="AMD89181.1"/>
    </source>
</evidence>
<dbReference type="InterPro" id="IPR000515">
    <property type="entry name" value="MetI-like"/>
</dbReference>
<keyword evidence="3" id="KW-1003">Cell membrane</keyword>
<dbReference type="RefSeq" id="WP_062251603.1">
    <property type="nucleotide sequence ID" value="NZ_CP014229.1"/>
</dbReference>
<dbReference type="GO" id="GO:0010438">
    <property type="term" value="P:cellular response to sulfur starvation"/>
    <property type="evidence" value="ECO:0007669"/>
    <property type="project" value="TreeGrafter"/>
</dbReference>
<dbReference type="FunFam" id="1.10.3720.10:FF:000003">
    <property type="entry name" value="Aliphatic sulfonate ABC transporter permease"/>
    <property type="match status" value="1"/>
</dbReference>
<evidence type="ECO:0000256" key="4">
    <source>
        <dbReference type="ARBA" id="ARBA00022692"/>
    </source>
</evidence>
<evidence type="ECO:0000313" key="10">
    <source>
        <dbReference type="Proteomes" id="UP000069241"/>
    </source>
</evidence>
<feature type="domain" description="ABC transmembrane type-1" evidence="8">
    <location>
        <begin position="71"/>
        <end position="247"/>
    </location>
</feature>
<feature type="transmembrane region" description="Helical" evidence="7">
    <location>
        <begin position="115"/>
        <end position="138"/>
    </location>
</feature>
<comment type="subcellular location">
    <subcellularLocation>
        <location evidence="1 7">Cell membrane</location>
        <topology evidence="1 7">Multi-pass membrane protein</topology>
    </subcellularLocation>
</comment>
<evidence type="ECO:0000256" key="5">
    <source>
        <dbReference type="ARBA" id="ARBA00022989"/>
    </source>
</evidence>
<dbReference type="Proteomes" id="UP000069241">
    <property type="component" value="Chromosome"/>
</dbReference>
<feature type="transmembrane region" description="Helical" evidence="7">
    <location>
        <begin position="228"/>
        <end position="251"/>
    </location>
</feature>
<dbReference type="STRING" id="44742.AXF13_03100"/>
<dbReference type="SUPFAM" id="SSF161098">
    <property type="entry name" value="MetI-like"/>
    <property type="match status" value="1"/>
</dbReference>
<evidence type="ECO:0000256" key="7">
    <source>
        <dbReference type="RuleBase" id="RU363032"/>
    </source>
</evidence>
<feature type="transmembrane region" description="Helical" evidence="7">
    <location>
        <begin position="12"/>
        <end position="29"/>
    </location>
</feature>
<feature type="transmembrane region" description="Helical" evidence="7">
    <location>
        <begin position="196"/>
        <end position="216"/>
    </location>
</feature>
<keyword evidence="2 7" id="KW-0813">Transport</keyword>
<dbReference type="PANTHER" id="PTHR30151:SF25">
    <property type="entry name" value="TAURINE TRANSPORT SYSTEM PERMEASE PROTEIN TAUC"/>
    <property type="match status" value="1"/>
</dbReference>
<dbReference type="PROSITE" id="PS50928">
    <property type="entry name" value="ABC_TM1"/>
    <property type="match status" value="1"/>
</dbReference>
<evidence type="ECO:0000256" key="6">
    <source>
        <dbReference type="ARBA" id="ARBA00023136"/>
    </source>
</evidence>
<dbReference type="CDD" id="cd06261">
    <property type="entry name" value="TM_PBP2"/>
    <property type="match status" value="1"/>
</dbReference>
<feature type="transmembrane region" description="Helical" evidence="7">
    <location>
        <begin position="74"/>
        <end position="95"/>
    </location>
</feature>
<protein>
    <submittedName>
        <fullName evidence="9">Taurine ABC transporter permease</fullName>
    </submittedName>
</protein>
<dbReference type="GO" id="GO:0042918">
    <property type="term" value="P:alkanesulfonate transmembrane transport"/>
    <property type="evidence" value="ECO:0007669"/>
    <property type="project" value="UniProtKB-ARBA"/>
</dbReference>
<sequence>MSGTRFKFRVENWITLATLLIIFLAWYEVTRRGVVPKIFIPSPYDVWQGFEETIFQGYHGRGLFYHCMVSLGRVLLGWLAACVIAIPLGLAMGLSSKVRAVFDYLIEFYRPLPPLAYYTLLVLWFGIGEFSKILLLFLAAIPPLTIGAVEGVKEVGPSVIQAARSLGADSRQVFCRIILPATTPAIITSMRISLGFTYTVLVAAEIVAATEGIGWMVWDASKFMRSDIIFVGIITMGVTGIGLDACLRFAAKHLLRWKRQ</sequence>
<name>A0A120KLZ8_9BACT</name>
<evidence type="ECO:0000256" key="2">
    <source>
        <dbReference type="ARBA" id="ARBA00022448"/>
    </source>
</evidence>
<gene>
    <name evidence="9" type="ORF">AXF13_03100</name>
</gene>
<dbReference type="KEGG" id="dfi:AXF13_03100"/>
<proteinExistence type="inferred from homology"/>
<keyword evidence="5 7" id="KW-1133">Transmembrane helix</keyword>
<evidence type="ECO:0000256" key="3">
    <source>
        <dbReference type="ARBA" id="ARBA00022475"/>
    </source>
</evidence>
<organism evidence="9 10">
    <name type="scientific">Desulfovibrio fairfieldensis</name>
    <dbReference type="NCBI Taxonomy" id="44742"/>
    <lineage>
        <taxon>Bacteria</taxon>
        <taxon>Pseudomonadati</taxon>
        <taxon>Thermodesulfobacteriota</taxon>
        <taxon>Desulfovibrionia</taxon>
        <taxon>Desulfovibrionales</taxon>
        <taxon>Desulfovibrionaceae</taxon>
        <taxon>Desulfovibrio</taxon>
    </lineage>
</organism>
<dbReference type="GO" id="GO:0005886">
    <property type="term" value="C:plasma membrane"/>
    <property type="evidence" value="ECO:0007669"/>
    <property type="project" value="UniProtKB-SubCell"/>
</dbReference>
<dbReference type="Gene3D" id="1.10.3720.10">
    <property type="entry name" value="MetI-like"/>
    <property type="match status" value="1"/>
</dbReference>
<keyword evidence="4 7" id="KW-0812">Transmembrane</keyword>
<dbReference type="EMBL" id="CP014229">
    <property type="protein sequence ID" value="AMD89181.1"/>
    <property type="molecule type" value="Genomic_DNA"/>
</dbReference>
<keyword evidence="10" id="KW-1185">Reference proteome</keyword>
<dbReference type="AlphaFoldDB" id="A0A120KLZ8"/>
<accession>A0A120KLZ8</accession>
<dbReference type="Pfam" id="PF00528">
    <property type="entry name" value="BPD_transp_1"/>
    <property type="match status" value="1"/>
</dbReference>
<comment type="similarity">
    <text evidence="7">Belongs to the binding-protein-dependent transport system permease family.</text>
</comment>